<organism evidence="1">
    <name type="scientific">Arundo donax</name>
    <name type="common">Giant reed</name>
    <name type="synonym">Donax arundinaceus</name>
    <dbReference type="NCBI Taxonomy" id="35708"/>
    <lineage>
        <taxon>Eukaryota</taxon>
        <taxon>Viridiplantae</taxon>
        <taxon>Streptophyta</taxon>
        <taxon>Embryophyta</taxon>
        <taxon>Tracheophyta</taxon>
        <taxon>Spermatophyta</taxon>
        <taxon>Magnoliopsida</taxon>
        <taxon>Liliopsida</taxon>
        <taxon>Poales</taxon>
        <taxon>Poaceae</taxon>
        <taxon>PACMAD clade</taxon>
        <taxon>Arundinoideae</taxon>
        <taxon>Arundineae</taxon>
        <taxon>Arundo</taxon>
    </lineage>
</organism>
<dbReference type="AlphaFoldDB" id="A0A0A9CC94"/>
<proteinExistence type="predicted"/>
<accession>A0A0A9CC94</accession>
<protein>
    <submittedName>
        <fullName evidence="1">Uncharacterized protein</fullName>
    </submittedName>
</protein>
<reference evidence="1" key="2">
    <citation type="journal article" date="2015" name="Data Brief">
        <title>Shoot transcriptome of the giant reed, Arundo donax.</title>
        <authorList>
            <person name="Barrero R.A."/>
            <person name="Guerrero F.D."/>
            <person name="Moolhuijzen P."/>
            <person name="Goolsby J.A."/>
            <person name="Tidwell J."/>
            <person name="Bellgard S.E."/>
            <person name="Bellgard M.I."/>
        </authorList>
    </citation>
    <scope>NUCLEOTIDE SEQUENCE</scope>
    <source>
        <tissue evidence="1">Shoot tissue taken approximately 20 cm above the soil surface</tissue>
    </source>
</reference>
<sequence>MSKKGISVIEYFVVGRLKCVMRKCSHV</sequence>
<reference evidence="1" key="1">
    <citation type="submission" date="2014-09" db="EMBL/GenBank/DDBJ databases">
        <authorList>
            <person name="Magalhaes I.L.F."/>
            <person name="Oliveira U."/>
            <person name="Santos F.R."/>
            <person name="Vidigal T.H.D.A."/>
            <person name="Brescovit A.D."/>
            <person name="Santos A.J."/>
        </authorList>
    </citation>
    <scope>NUCLEOTIDE SEQUENCE</scope>
    <source>
        <tissue evidence="1">Shoot tissue taken approximately 20 cm above the soil surface</tissue>
    </source>
</reference>
<evidence type="ECO:0000313" key="1">
    <source>
        <dbReference type="EMBL" id="JAD73949.1"/>
    </source>
</evidence>
<name>A0A0A9CC94_ARUDO</name>
<dbReference type="EMBL" id="GBRH01223946">
    <property type="protein sequence ID" value="JAD73949.1"/>
    <property type="molecule type" value="Transcribed_RNA"/>
</dbReference>